<evidence type="ECO:0000256" key="7">
    <source>
        <dbReference type="ARBA" id="ARBA00022759"/>
    </source>
</evidence>
<comment type="caution">
    <text evidence="14">The sequence shown here is derived from an EMBL/GenBank/DDBJ whole genome shotgun (WGS) entry which is preliminary data.</text>
</comment>
<keyword evidence="3 11" id="KW-0698">rRNA processing</keyword>
<name>A0ABS2GH69_9FIRM</name>
<dbReference type="Pfam" id="PF13331">
    <property type="entry name" value="DUF4093"/>
    <property type="match status" value="1"/>
</dbReference>
<dbReference type="SUPFAM" id="SSF110455">
    <property type="entry name" value="Toprim domain"/>
    <property type="match status" value="1"/>
</dbReference>
<comment type="similarity">
    <text evidence="11">Belongs to the ribonuclease M5 family.</text>
</comment>
<dbReference type="CDD" id="cd01027">
    <property type="entry name" value="TOPRIM_RNase_M5_like"/>
    <property type="match status" value="1"/>
</dbReference>
<comment type="catalytic activity">
    <reaction evidence="11">
        <text>Endonucleolytic cleavage of RNA, removing 21 and 42 nucleotides, respectively, from the 5'- and 3'-termini of a 5S-rRNA precursor.</text>
        <dbReference type="EC" id="3.1.26.8"/>
    </reaction>
</comment>
<feature type="domain" description="Toprim" evidence="13">
    <location>
        <begin position="3"/>
        <end position="86"/>
    </location>
</feature>
<keyword evidence="7 11" id="KW-0255">Endonuclease</keyword>
<comment type="subcellular location">
    <subcellularLocation>
        <location evidence="11">Cytoplasm</location>
    </subcellularLocation>
</comment>
<evidence type="ECO:0000256" key="12">
    <source>
        <dbReference type="NCBIfam" id="TIGR00334"/>
    </source>
</evidence>
<dbReference type="Pfam" id="PF01751">
    <property type="entry name" value="Toprim"/>
    <property type="match status" value="1"/>
</dbReference>
<organism evidence="14 15">
    <name type="scientific">Veillonella magna</name>
    <dbReference type="NCBI Taxonomy" id="464322"/>
    <lineage>
        <taxon>Bacteria</taxon>
        <taxon>Bacillati</taxon>
        <taxon>Bacillota</taxon>
        <taxon>Negativicutes</taxon>
        <taxon>Veillonellales</taxon>
        <taxon>Veillonellaceae</taxon>
        <taxon>Veillonella</taxon>
    </lineage>
</organism>
<keyword evidence="8 11" id="KW-0378">Hydrolase</keyword>
<evidence type="ECO:0000256" key="9">
    <source>
        <dbReference type="ARBA" id="ARBA00022842"/>
    </source>
</evidence>
<dbReference type="EMBL" id="JACJLA010000014">
    <property type="protein sequence ID" value="MBM6913190.1"/>
    <property type="molecule type" value="Genomic_DNA"/>
</dbReference>
<comment type="function">
    <text evidence="11">Required for correct processing of both the 5' and 3' ends of 5S rRNA precursor. Cleaves both sides of a double-stranded region yielding mature 5S rRNA in one step.</text>
</comment>
<dbReference type="InterPro" id="IPR006171">
    <property type="entry name" value="TOPRIM_dom"/>
</dbReference>
<dbReference type="HAMAP" id="MF_01469">
    <property type="entry name" value="RNase_M5"/>
    <property type="match status" value="1"/>
</dbReference>
<dbReference type="InterPro" id="IPR034141">
    <property type="entry name" value="TOPRIM_RNase_M5-like"/>
</dbReference>
<keyword evidence="1 11" id="KW-0963">Cytoplasm</keyword>
<keyword evidence="4 11" id="KW-0540">Nuclease</keyword>
<evidence type="ECO:0000256" key="6">
    <source>
        <dbReference type="ARBA" id="ARBA00022730"/>
    </source>
</evidence>
<evidence type="ECO:0000256" key="2">
    <source>
        <dbReference type="ARBA" id="ARBA00022517"/>
    </source>
</evidence>
<dbReference type="RefSeq" id="WP_028255620.1">
    <property type="nucleotide sequence ID" value="NZ_CAUGKU010000006.1"/>
</dbReference>
<dbReference type="EC" id="3.1.26.8" evidence="11 12"/>
<keyword evidence="6 11" id="KW-0699">rRNA-binding</keyword>
<dbReference type="NCBIfam" id="TIGR00334">
    <property type="entry name" value="5S_RNA_mat_M5"/>
    <property type="match status" value="1"/>
</dbReference>
<keyword evidence="5" id="KW-0479">Metal-binding</keyword>
<evidence type="ECO:0000256" key="1">
    <source>
        <dbReference type="ARBA" id="ARBA00022490"/>
    </source>
</evidence>
<accession>A0ABS2GH69</accession>
<evidence type="ECO:0000256" key="11">
    <source>
        <dbReference type="HAMAP-Rule" id="MF_01469"/>
    </source>
</evidence>
<evidence type="ECO:0000256" key="4">
    <source>
        <dbReference type="ARBA" id="ARBA00022722"/>
    </source>
</evidence>
<keyword evidence="2 11" id="KW-0690">Ribosome biogenesis</keyword>
<dbReference type="InterPro" id="IPR004466">
    <property type="entry name" value="RNase_M5"/>
</dbReference>
<dbReference type="Gene3D" id="3.40.1360.10">
    <property type="match status" value="1"/>
</dbReference>
<evidence type="ECO:0000256" key="5">
    <source>
        <dbReference type="ARBA" id="ARBA00022723"/>
    </source>
</evidence>
<gene>
    <name evidence="11 14" type="primary">rnmV</name>
    <name evidence="14" type="ORF">H6A01_07640</name>
</gene>
<keyword evidence="9" id="KW-0460">Magnesium</keyword>
<dbReference type="GO" id="GO:0043822">
    <property type="term" value="F:ribonuclease M5 activity"/>
    <property type="evidence" value="ECO:0007669"/>
    <property type="project" value="UniProtKB-EC"/>
</dbReference>
<keyword evidence="15" id="KW-1185">Reference proteome</keyword>
<evidence type="ECO:0000313" key="14">
    <source>
        <dbReference type="EMBL" id="MBM6913190.1"/>
    </source>
</evidence>
<evidence type="ECO:0000256" key="8">
    <source>
        <dbReference type="ARBA" id="ARBA00022801"/>
    </source>
</evidence>
<evidence type="ECO:0000256" key="10">
    <source>
        <dbReference type="ARBA" id="ARBA00022884"/>
    </source>
</evidence>
<dbReference type="PANTHER" id="PTHR39156:SF1">
    <property type="entry name" value="RIBONUCLEASE M5"/>
    <property type="match status" value="1"/>
</dbReference>
<evidence type="ECO:0000256" key="3">
    <source>
        <dbReference type="ARBA" id="ARBA00022552"/>
    </source>
</evidence>
<proteinExistence type="inferred from homology"/>
<evidence type="ECO:0000313" key="15">
    <source>
        <dbReference type="Proteomes" id="UP000707138"/>
    </source>
</evidence>
<dbReference type="Proteomes" id="UP000707138">
    <property type="component" value="Unassembled WGS sequence"/>
</dbReference>
<keyword evidence="10 11" id="KW-0694">RNA-binding</keyword>
<dbReference type="PROSITE" id="PS50880">
    <property type="entry name" value="TOPRIM"/>
    <property type="match status" value="1"/>
</dbReference>
<dbReference type="PANTHER" id="PTHR39156">
    <property type="entry name" value="RIBONUCLEASE M5"/>
    <property type="match status" value="1"/>
</dbReference>
<protein>
    <recommendedName>
        <fullName evidence="11 12">Ribonuclease M5</fullName>
        <ecNumber evidence="11 12">3.1.26.8</ecNumber>
    </recommendedName>
    <alternativeName>
        <fullName evidence="11">RNase M5</fullName>
    </alternativeName>
    <alternativeName>
        <fullName evidence="11">Ribosomal RNA terminal maturase M5</fullName>
    </alternativeName>
</protein>
<sequence>MLKEVIVVEGKSDIQRIAQAVEADCIATEGFTLRAGVLEQIEAAYNKRGIIILTDPDTAGERIRRFLSKKFPNAQHAFVAREDALANNDIGIEQASPEAIRRALAKLHTQTMTSSELFTMQDMVAHDLTGCPASAGRRALIGDKLGIGYGNSKQFLYRLNHYGITREEFNAALRDDQIS</sequence>
<reference evidence="14 15" key="1">
    <citation type="journal article" date="2021" name="Sci. Rep.">
        <title>The distribution of antibiotic resistance genes in chicken gut microbiota commensals.</title>
        <authorList>
            <person name="Juricova H."/>
            <person name="Matiasovicova J."/>
            <person name="Kubasova T."/>
            <person name="Cejkova D."/>
            <person name="Rychlik I."/>
        </authorList>
    </citation>
    <scope>NUCLEOTIDE SEQUENCE [LARGE SCALE GENOMIC DNA]</scope>
    <source>
        <strain evidence="14 15">An537</strain>
    </source>
</reference>
<evidence type="ECO:0000259" key="13">
    <source>
        <dbReference type="PROSITE" id="PS50880"/>
    </source>
</evidence>
<dbReference type="SMART" id="SM00493">
    <property type="entry name" value="TOPRIM"/>
    <property type="match status" value="1"/>
</dbReference>
<dbReference type="InterPro" id="IPR025156">
    <property type="entry name" value="RNase_M5_C"/>
</dbReference>